<dbReference type="SMART" id="SM00342">
    <property type="entry name" value="HTH_ARAC"/>
    <property type="match status" value="1"/>
</dbReference>
<organism evidence="6 7">
    <name type="scientific">Actinoplanes derwentensis</name>
    <dbReference type="NCBI Taxonomy" id="113562"/>
    <lineage>
        <taxon>Bacteria</taxon>
        <taxon>Bacillati</taxon>
        <taxon>Actinomycetota</taxon>
        <taxon>Actinomycetes</taxon>
        <taxon>Micromonosporales</taxon>
        <taxon>Micromonosporaceae</taxon>
        <taxon>Actinoplanes</taxon>
    </lineage>
</organism>
<feature type="domain" description="HTH araC/xylS-type" evidence="5">
    <location>
        <begin position="227"/>
        <end position="325"/>
    </location>
</feature>
<evidence type="ECO:0000259" key="5">
    <source>
        <dbReference type="PROSITE" id="PS01124"/>
    </source>
</evidence>
<dbReference type="InterPro" id="IPR018062">
    <property type="entry name" value="HTH_AraC-typ_CS"/>
</dbReference>
<dbReference type="SUPFAM" id="SSF46689">
    <property type="entry name" value="Homeodomain-like"/>
    <property type="match status" value="2"/>
</dbReference>
<dbReference type="Gene3D" id="1.10.10.60">
    <property type="entry name" value="Homeodomain-like"/>
    <property type="match status" value="2"/>
</dbReference>
<dbReference type="PANTHER" id="PTHR46796:SF13">
    <property type="entry name" value="HTH-TYPE TRANSCRIPTIONAL ACTIVATOR RHAS"/>
    <property type="match status" value="1"/>
</dbReference>
<sequence>MFHRLAAGSCSRYAATMDTLTGLLDEPRARGAFLLRSVLDPPWCLRIQDEAPLSLVTLVRGSAWITPKDSAPVRIAPGDVAVIRGPDPYTVADGPHTPVQIVIHPGQRCTTVDGVDQSEVMELGVRTWGDSLDGETIMISGTYQMHSEISTRLLRALPTLLLRPAADGDSTLVSLLSQEMTRTGPAQELVLDRILDLLLISVLRSWLASSDTSVPGWHHAQSDQVVGPALRMLHDDPARQWTVASLATRAGVSRASLARRFTDLVGEPPMTYLTRWRLTLAADMLRRSDATIGTVARQVGYGSAFALSAAFKRERGLSPQEHRRRTDVARRPTDPPLAPLPLAPLPEAHPRVVWLNAAAVPVASALSATGS</sequence>
<dbReference type="PANTHER" id="PTHR46796">
    <property type="entry name" value="HTH-TYPE TRANSCRIPTIONAL ACTIVATOR RHAS-RELATED"/>
    <property type="match status" value="1"/>
</dbReference>
<evidence type="ECO:0000256" key="4">
    <source>
        <dbReference type="SAM" id="MobiDB-lite"/>
    </source>
</evidence>
<dbReference type="STRING" id="113562.SAMN04489716_0547"/>
<dbReference type="PROSITE" id="PS00041">
    <property type="entry name" value="HTH_ARAC_FAMILY_1"/>
    <property type="match status" value="1"/>
</dbReference>
<dbReference type="EMBL" id="LT629758">
    <property type="protein sequence ID" value="SDS33112.1"/>
    <property type="molecule type" value="Genomic_DNA"/>
</dbReference>
<dbReference type="InterPro" id="IPR009057">
    <property type="entry name" value="Homeodomain-like_sf"/>
</dbReference>
<keyword evidence="2 6" id="KW-0238">DNA-binding</keyword>
<evidence type="ECO:0000313" key="7">
    <source>
        <dbReference type="Proteomes" id="UP000198688"/>
    </source>
</evidence>
<dbReference type="GO" id="GO:0003700">
    <property type="term" value="F:DNA-binding transcription factor activity"/>
    <property type="evidence" value="ECO:0007669"/>
    <property type="project" value="InterPro"/>
</dbReference>
<dbReference type="Proteomes" id="UP000198688">
    <property type="component" value="Chromosome I"/>
</dbReference>
<feature type="region of interest" description="Disordered" evidence="4">
    <location>
        <begin position="316"/>
        <end position="343"/>
    </location>
</feature>
<dbReference type="AlphaFoldDB" id="A0A1H1RBL8"/>
<evidence type="ECO:0000313" key="6">
    <source>
        <dbReference type="EMBL" id="SDS33112.1"/>
    </source>
</evidence>
<name>A0A1H1RBL8_9ACTN</name>
<feature type="compositionally biased region" description="Basic and acidic residues" evidence="4">
    <location>
        <begin position="316"/>
        <end position="333"/>
    </location>
</feature>
<reference evidence="6 7" key="1">
    <citation type="submission" date="2016-10" db="EMBL/GenBank/DDBJ databases">
        <authorList>
            <person name="de Groot N.N."/>
        </authorList>
    </citation>
    <scope>NUCLEOTIDE SEQUENCE [LARGE SCALE GENOMIC DNA]</scope>
    <source>
        <strain evidence="6 7">DSM 43941</strain>
    </source>
</reference>
<dbReference type="Pfam" id="PF12833">
    <property type="entry name" value="HTH_18"/>
    <property type="match status" value="1"/>
</dbReference>
<dbReference type="InterPro" id="IPR050204">
    <property type="entry name" value="AraC_XylS_family_regulators"/>
</dbReference>
<evidence type="ECO:0000256" key="3">
    <source>
        <dbReference type="ARBA" id="ARBA00023163"/>
    </source>
</evidence>
<keyword evidence="7" id="KW-1185">Reference proteome</keyword>
<keyword evidence="3" id="KW-0804">Transcription</keyword>
<dbReference type="PROSITE" id="PS01124">
    <property type="entry name" value="HTH_ARAC_FAMILY_2"/>
    <property type="match status" value="1"/>
</dbReference>
<dbReference type="InterPro" id="IPR032783">
    <property type="entry name" value="AraC_lig"/>
</dbReference>
<keyword evidence="1" id="KW-0805">Transcription regulation</keyword>
<evidence type="ECO:0000256" key="1">
    <source>
        <dbReference type="ARBA" id="ARBA00023015"/>
    </source>
</evidence>
<dbReference type="InterPro" id="IPR018060">
    <property type="entry name" value="HTH_AraC"/>
</dbReference>
<feature type="compositionally biased region" description="Pro residues" evidence="4">
    <location>
        <begin position="334"/>
        <end position="343"/>
    </location>
</feature>
<proteinExistence type="predicted"/>
<accession>A0A1H1RBL8</accession>
<gene>
    <name evidence="6" type="ORF">SAMN04489716_0547</name>
</gene>
<dbReference type="GO" id="GO:0043565">
    <property type="term" value="F:sequence-specific DNA binding"/>
    <property type="evidence" value="ECO:0007669"/>
    <property type="project" value="InterPro"/>
</dbReference>
<protein>
    <submittedName>
        <fullName evidence="6">AraC-type DNA-binding protein</fullName>
    </submittedName>
</protein>
<evidence type="ECO:0000256" key="2">
    <source>
        <dbReference type="ARBA" id="ARBA00023125"/>
    </source>
</evidence>
<dbReference type="Pfam" id="PF12852">
    <property type="entry name" value="Cupin_6"/>
    <property type="match status" value="1"/>
</dbReference>